<sequence>MGLDDRDYMRDRYRRRQGLPPIGRSPRSASASKAVSELGSGLVRFLLIGGLAVLTPLVLVKVYTGALTAQFQSMIPVPFPKSGSVYVTKAVDLQRRQGLLRLKADGFSSNGYFILFHEIEAGKDVLGFYLRGGDNIAVPMPVGEYRVRIASGNTGFWRGIEHLFGSTNARELLALIRVTTATDRAVDLEGSPGRAIELKHNSNAGFFE</sequence>
<accession>A0ABT8ZQQ3</accession>
<evidence type="ECO:0000313" key="3">
    <source>
        <dbReference type="Proteomes" id="UP001176471"/>
    </source>
</evidence>
<dbReference type="RefSeq" id="WP_304537263.1">
    <property type="nucleotide sequence ID" value="NZ_JAUQOM010000012.1"/>
</dbReference>
<keyword evidence="1" id="KW-0472">Membrane</keyword>
<keyword evidence="1" id="KW-1133">Transmembrane helix</keyword>
<feature type="transmembrane region" description="Helical" evidence="1">
    <location>
        <begin position="42"/>
        <end position="64"/>
    </location>
</feature>
<proteinExistence type="predicted"/>
<evidence type="ECO:0000313" key="2">
    <source>
        <dbReference type="EMBL" id="MDO7836878.1"/>
    </source>
</evidence>
<dbReference type="Proteomes" id="UP001176471">
    <property type="component" value="Unassembled WGS sequence"/>
</dbReference>
<keyword evidence="1" id="KW-0812">Transmembrane</keyword>
<name>A0ABT8ZQQ3_9SPHN</name>
<dbReference type="EMBL" id="JAUQOM010000012">
    <property type="protein sequence ID" value="MDO7836878.1"/>
    <property type="molecule type" value="Genomic_DNA"/>
</dbReference>
<protein>
    <recommendedName>
        <fullName evidence="4">DUF2846 domain-containing protein</fullName>
    </recommendedName>
</protein>
<evidence type="ECO:0000256" key="1">
    <source>
        <dbReference type="SAM" id="Phobius"/>
    </source>
</evidence>
<organism evidence="2 3">
    <name type="scientific">Sphingobium cyanobacteriorum</name>
    <dbReference type="NCBI Taxonomy" id="3063954"/>
    <lineage>
        <taxon>Bacteria</taxon>
        <taxon>Pseudomonadati</taxon>
        <taxon>Pseudomonadota</taxon>
        <taxon>Alphaproteobacteria</taxon>
        <taxon>Sphingomonadales</taxon>
        <taxon>Sphingomonadaceae</taxon>
        <taxon>Sphingobium</taxon>
    </lineage>
</organism>
<evidence type="ECO:0008006" key="4">
    <source>
        <dbReference type="Google" id="ProtNLM"/>
    </source>
</evidence>
<comment type="caution">
    <text evidence="2">The sequence shown here is derived from an EMBL/GenBank/DDBJ whole genome shotgun (WGS) entry which is preliminary data.</text>
</comment>
<keyword evidence="3" id="KW-1185">Reference proteome</keyword>
<gene>
    <name evidence="2" type="ORF">Q4610_17670</name>
</gene>
<reference evidence="2" key="1">
    <citation type="submission" date="2023-07" db="EMBL/GenBank/DDBJ databases">
        <title>Bacterial whole genome sequence for Sphingobium sp. HBC34.</title>
        <authorList>
            <person name="Le V."/>
            <person name="Ko S.-R."/>
            <person name="Ahn C.-Y."/>
            <person name="Oh H.-M."/>
        </authorList>
    </citation>
    <scope>NUCLEOTIDE SEQUENCE</scope>
    <source>
        <strain evidence="2">HBC34</strain>
    </source>
</reference>